<accession>A0A166NW68</accession>
<keyword evidence="2" id="KW-1185">Reference proteome</keyword>
<dbReference type="STRING" id="1081109.A0A166NW68"/>
<dbReference type="Proteomes" id="UP000078544">
    <property type="component" value="Unassembled WGS sequence"/>
</dbReference>
<organism evidence="1 2">
    <name type="scientific">Moelleriella libera RCEF 2490</name>
    <dbReference type="NCBI Taxonomy" id="1081109"/>
    <lineage>
        <taxon>Eukaryota</taxon>
        <taxon>Fungi</taxon>
        <taxon>Dikarya</taxon>
        <taxon>Ascomycota</taxon>
        <taxon>Pezizomycotina</taxon>
        <taxon>Sordariomycetes</taxon>
        <taxon>Hypocreomycetidae</taxon>
        <taxon>Hypocreales</taxon>
        <taxon>Clavicipitaceae</taxon>
        <taxon>Moelleriella</taxon>
    </lineage>
</organism>
<dbReference type="InterPro" id="IPR008929">
    <property type="entry name" value="Chondroitin_lyas"/>
</dbReference>
<name>A0A166NW68_9HYPO</name>
<sequence length="272" mass="30619">MNAPLQAAWAAVDWARAGEIIRHTGAGWDEAEVQAFAGMLEKVHGTARYGTAGSKKQTLTRRSLVLMEASVSIAVFLDKRDIYDKSIERFKRSTAQYIYMKSDKPYPLLPQGITRAKLLSHWWNGQKEFKEDGMAMEVCRDLTHTGYGLASISHVAETARIQGLDLYKQDVGKRLLAGLEFQARYDKRGGAEKVPAWLCKGQLKLALEDVTEPAFSRLANKDNMPFTKKLTMAARPARANTLFVGLETLTHAQDVLTTQQNKVKSPWSFWRR</sequence>
<protein>
    <submittedName>
        <fullName evidence="1">Secreted protein</fullName>
    </submittedName>
</protein>
<evidence type="ECO:0000313" key="2">
    <source>
        <dbReference type="Proteomes" id="UP000078544"/>
    </source>
</evidence>
<evidence type="ECO:0000313" key="1">
    <source>
        <dbReference type="EMBL" id="KZZ92840.1"/>
    </source>
</evidence>
<dbReference type="Gene3D" id="1.50.10.100">
    <property type="entry name" value="Chondroitin AC/alginate lyase"/>
    <property type="match status" value="1"/>
</dbReference>
<dbReference type="SUPFAM" id="SSF48230">
    <property type="entry name" value="Chondroitin AC/alginate lyase"/>
    <property type="match status" value="1"/>
</dbReference>
<gene>
    <name evidence="1" type="ORF">AAL_05872</name>
</gene>
<proteinExistence type="predicted"/>
<dbReference type="AlphaFoldDB" id="A0A166NW68"/>
<reference evidence="1 2" key="1">
    <citation type="journal article" date="2016" name="Genome Biol. Evol.">
        <title>Divergent and convergent evolution of fungal pathogenicity.</title>
        <authorList>
            <person name="Shang Y."/>
            <person name="Xiao G."/>
            <person name="Zheng P."/>
            <person name="Cen K."/>
            <person name="Zhan S."/>
            <person name="Wang C."/>
        </authorList>
    </citation>
    <scope>NUCLEOTIDE SEQUENCE [LARGE SCALE GENOMIC DNA]</scope>
    <source>
        <strain evidence="1 2">RCEF 2490</strain>
    </source>
</reference>
<dbReference type="OrthoDB" id="4935904at2759"/>
<dbReference type="EMBL" id="AZGY01000014">
    <property type="protein sequence ID" value="KZZ92840.1"/>
    <property type="molecule type" value="Genomic_DNA"/>
</dbReference>
<comment type="caution">
    <text evidence="1">The sequence shown here is derived from an EMBL/GenBank/DDBJ whole genome shotgun (WGS) entry which is preliminary data.</text>
</comment>